<dbReference type="InParanoid" id="L8FXV0"/>
<dbReference type="Proteomes" id="UP000011064">
    <property type="component" value="Unassembled WGS sequence"/>
</dbReference>
<name>L8FXV0_PSED2</name>
<organism evidence="1 2">
    <name type="scientific">Pseudogymnoascus destructans (strain ATCC MYA-4855 / 20631-21)</name>
    <name type="common">Bat white-nose syndrome fungus</name>
    <name type="synonym">Geomyces destructans</name>
    <dbReference type="NCBI Taxonomy" id="658429"/>
    <lineage>
        <taxon>Eukaryota</taxon>
        <taxon>Fungi</taxon>
        <taxon>Dikarya</taxon>
        <taxon>Ascomycota</taxon>
        <taxon>Pezizomycotina</taxon>
        <taxon>Leotiomycetes</taxon>
        <taxon>Thelebolales</taxon>
        <taxon>Thelebolaceae</taxon>
        <taxon>Pseudogymnoascus</taxon>
    </lineage>
</organism>
<dbReference type="AlphaFoldDB" id="L8FXV0"/>
<keyword evidence="2" id="KW-1185">Reference proteome</keyword>
<gene>
    <name evidence="1" type="ORF">GMDG_07377</name>
</gene>
<protein>
    <submittedName>
        <fullName evidence="1">Uncharacterized protein</fullName>
    </submittedName>
</protein>
<reference evidence="2" key="1">
    <citation type="submission" date="2010-09" db="EMBL/GenBank/DDBJ databases">
        <title>The genome sequence of Geomyces destructans 20631-21.</title>
        <authorList>
            <consortium name="The Broad Institute Genome Sequencing Platform"/>
            <person name="Cuomo C.A."/>
            <person name="Blehert D.S."/>
            <person name="Lorch J.M."/>
            <person name="Young S.K."/>
            <person name="Zeng Q."/>
            <person name="Gargeya S."/>
            <person name="Fitzgerald M."/>
            <person name="Haas B."/>
            <person name="Abouelleil A."/>
            <person name="Alvarado L."/>
            <person name="Arachchi H.M."/>
            <person name="Berlin A."/>
            <person name="Brown A."/>
            <person name="Chapman S.B."/>
            <person name="Chen Z."/>
            <person name="Dunbar C."/>
            <person name="Freedman E."/>
            <person name="Gearin G."/>
            <person name="Gellesch M."/>
            <person name="Goldberg J."/>
            <person name="Griggs A."/>
            <person name="Gujja S."/>
            <person name="Heiman D."/>
            <person name="Howarth C."/>
            <person name="Larson L."/>
            <person name="Lui A."/>
            <person name="MacDonald P.J.P."/>
            <person name="Montmayeur A."/>
            <person name="Murphy C."/>
            <person name="Neiman D."/>
            <person name="Pearson M."/>
            <person name="Priest M."/>
            <person name="Roberts A."/>
            <person name="Saif S."/>
            <person name="Shea T."/>
            <person name="Shenoy N."/>
            <person name="Sisk P."/>
            <person name="Stolte C."/>
            <person name="Sykes S."/>
            <person name="Wortman J."/>
            <person name="Nusbaum C."/>
            <person name="Birren B."/>
        </authorList>
    </citation>
    <scope>NUCLEOTIDE SEQUENCE [LARGE SCALE GENOMIC DNA]</scope>
    <source>
        <strain evidence="2">ATCC MYA-4855 / 20631-21</strain>
    </source>
</reference>
<dbReference type="HOGENOM" id="CLU_2146942_0_0_1"/>
<sequence length="112" mass="12685">MLASWVATVYNFRSCTVARKQTSLFRPKPRITTVVSIHCQMDVVRWCHVWSVLMWVKKPVPAAKFHALTTLSSLESPFTRLSDQEAHLTGRLCPTSYDHIRCHSASISPSAN</sequence>
<evidence type="ECO:0000313" key="1">
    <source>
        <dbReference type="EMBL" id="ELR05394.1"/>
    </source>
</evidence>
<evidence type="ECO:0000313" key="2">
    <source>
        <dbReference type="Proteomes" id="UP000011064"/>
    </source>
</evidence>
<dbReference type="VEuPathDB" id="FungiDB:GMDG_07377"/>
<accession>L8FXV0</accession>
<dbReference type="EMBL" id="GL573386">
    <property type="protein sequence ID" value="ELR05394.1"/>
    <property type="molecule type" value="Genomic_DNA"/>
</dbReference>
<proteinExistence type="predicted"/>